<evidence type="ECO:0000313" key="10">
    <source>
        <dbReference type="EMBL" id="MCG2461985.1"/>
    </source>
</evidence>
<evidence type="ECO:0000256" key="2">
    <source>
        <dbReference type="ARBA" id="ARBA00022490"/>
    </source>
</evidence>
<evidence type="ECO:0000256" key="8">
    <source>
        <dbReference type="HAMAP-Rule" id="MF_01161"/>
    </source>
</evidence>
<feature type="domain" description="Lysidine-tRNA(Ile) synthetase C-terminal" evidence="9">
    <location>
        <begin position="359"/>
        <end position="431"/>
    </location>
</feature>
<dbReference type="SMART" id="SM00977">
    <property type="entry name" value="TilS_C"/>
    <property type="match status" value="1"/>
</dbReference>
<comment type="subcellular location">
    <subcellularLocation>
        <location evidence="1 8">Cytoplasm</location>
    </subcellularLocation>
</comment>
<dbReference type="PANTHER" id="PTHR43033:SF1">
    <property type="entry name" value="TRNA(ILE)-LYSIDINE SYNTHASE-RELATED"/>
    <property type="match status" value="1"/>
</dbReference>
<gene>
    <name evidence="8 10" type="primary">tilS</name>
    <name evidence="10" type="ORF">K8352_14595</name>
</gene>
<name>A0AAE3JPC1_9FLAO</name>
<dbReference type="RefSeq" id="WP_317903127.1">
    <property type="nucleotide sequence ID" value="NZ_JAIRBC010000023.1"/>
</dbReference>
<dbReference type="Gene3D" id="3.40.50.620">
    <property type="entry name" value="HUPs"/>
    <property type="match status" value="1"/>
</dbReference>
<keyword evidence="2 8" id="KW-0963">Cytoplasm</keyword>
<reference evidence="10" key="1">
    <citation type="submission" date="2023-02" db="EMBL/GenBank/DDBJ databases">
        <title>Genome of Flavobacteriaceae gen. nov. sp. strain F89.</title>
        <authorList>
            <person name="Wang Y."/>
        </authorList>
    </citation>
    <scope>NUCLEOTIDE SEQUENCE</scope>
    <source>
        <strain evidence="10">F89</strain>
    </source>
</reference>
<comment type="domain">
    <text evidence="8">The N-terminal region contains the highly conserved SGGXDS motif, predicted to be a P-loop motif involved in ATP binding.</text>
</comment>
<evidence type="ECO:0000256" key="7">
    <source>
        <dbReference type="ARBA" id="ARBA00048539"/>
    </source>
</evidence>
<keyword evidence="6 8" id="KW-0067">ATP-binding</keyword>
<keyword evidence="11" id="KW-1185">Reference proteome</keyword>
<dbReference type="SUPFAM" id="SSF52402">
    <property type="entry name" value="Adenine nucleotide alpha hydrolases-like"/>
    <property type="match status" value="1"/>
</dbReference>
<dbReference type="GO" id="GO:0005737">
    <property type="term" value="C:cytoplasm"/>
    <property type="evidence" value="ECO:0007669"/>
    <property type="project" value="UniProtKB-SubCell"/>
</dbReference>
<dbReference type="InterPro" id="IPR012795">
    <property type="entry name" value="tRNA_Ile_lys_synt_N"/>
</dbReference>
<protein>
    <recommendedName>
        <fullName evidence="8">tRNA(Ile)-lysidine synthase</fullName>
        <ecNumber evidence="8">6.3.4.19</ecNumber>
    </recommendedName>
    <alternativeName>
        <fullName evidence="8">tRNA(Ile)-2-lysyl-cytidine synthase</fullName>
    </alternativeName>
    <alternativeName>
        <fullName evidence="8">tRNA(Ile)-lysidine synthetase</fullName>
    </alternativeName>
</protein>
<feature type="binding site" evidence="8">
    <location>
        <begin position="26"/>
        <end position="31"/>
    </location>
    <ligand>
        <name>ATP</name>
        <dbReference type="ChEBI" id="CHEBI:30616"/>
    </ligand>
</feature>
<organism evidence="10 11">
    <name type="scientific">Cerina litoralis</name>
    <dbReference type="NCBI Taxonomy" id="2874477"/>
    <lineage>
        <taxon>Bacteria</taxon>
        <taxon>Pseudomonadati</taxon>
        <taxon>Bacteroidota</taxon>
        <taxon>Flavobacteriia</taxon>
        <taxon>Flavobacteriales</taxon>
        <taxon>Flavobacteriaceae</taxon>
        <taxon>Cerina</taxon>
    </lineage>
</organism>
<keyword evidence="3 8" id="KW-0436">Ligase</keyword>
<dbReference type="InterPro" id="IPR011063">
    <property type="entry name" value="TilS/TtcA_N"/>
</dbReference>
<dbReference type="GO" id="GO:0005524">
    <property type="term" value="F:ATP binding"/>
    <property type="evidence" value="ECO:0007669"/>
    <property type="project" value="UniProtKB-UniRule"/>
</dbReference>
<evidence type="ECO:0000256" key="6">
    <source>
        <dbReference type="ARBA" id="ARBA00022840"/>
    </source>
</evidence>
<evidence type="ECO:0000256" key="5">
    <source>
        <dbReference type="ARBA" id="ARBA00022741"/>
    </source>
</evidence>
<dbReference type="InterPro" id="IPR014729">
    <property type="entry name" value="Rossmann-like_a/b/a_fold"/>
</dbReference>
<comment type="function">
    <text evidence="8">Ligates lysine onto the cytidine present at position 34 of the AUA codon-specific tRNA(Ile) that contains the anticodon CAU, in an ATP-dependent manner. Cytidine is converted to lysidine, thus changing the amino acid specificity of the tRNA from methionine to isoleucine.</text>
</comment>
<evidence type="ECO:0000256" key="4">
    <source>
        <dbReference type="ARBA" id="ARBA00022694"/>
    </source>
</evidence>
<comment type="similarity">
    <text evidence="8">Belongs to the tRNA(Ile)-lysidine synthase family.</text>
</comment>
<dbReference type="GO" id="GO:0032267">
    <property type="term" value="F:tRNA(Ile)-lysidine synthase activity"/>
    <property type="evidence" value="ECO:0007669"/>
    <property type="project" value="UniProtKB-EC"/>
</dbReference>
<comment type="caution">
    <text evidence="10">The sequence shown here is derived from an EMBL/GenBank/DDBJ whole genome shotgun (WGS) entry which is preliminary data.</text>
</comment>
<evidence type="ECO:0000259" key="9">
    <source>
        <dbReference type="SMART" id="SM00977"/>
    </source>
</evidence>
<comment type="catalytic activity">
    <reaction evidence="7 8">
        <text>cytidine(34) in tRNA(Ile2) + L-lysine + ATP = lysidine(34) in tRNA(Ile2) + AMP + diphosphate + H(+)</text>
        <dbReference type="Rhea" id="RHEA:43744"/>
        <dbReference type="Rhea" id="RHEA-COMP:10625"/>
        <dbReference type="Rhea" id="RHEA-COMP:10670"/>
        <dbReference type="ChEBI" id="CHEBI:15378"/>
        <dbReference type="ChEBI" id="CHEBI:30616"/>
        <dbReference type="ChEBI" id="CHEBI:32551"/>
        <dbReference type="ChEBI" id="CHEBI:33019"/>
        <dbReference type="ChEBI" id="CHEBI:82748"/>
        <dbReference type="ChEBI" id="CHEBI:83665"/>
        <dbReference type="ChEBI" id="CHEBI:456215"/>
        <dbReference type="EC" id="6.3.4.19"/>
    </reaction>
</comment>
<evidence type="ECO:0000256" key="3">
    <source>
        <dbReference type="ARBA" id="ARBA00022598"/>
    </source>
</evidence>
<dbReference type="AlphaFoldDB" id="A0AAE3JPC1"/>
<dbReference type="NCBIfam" id="TIGR02433">
    <property type="entry name" value="lysidine_TilS_C"/>
    <property type="match status" value="1"/>
</dbReference>
<dbReference type="CDD" id="cd01992">
    <property type="entry name" value="TilS_N"/>
    <property type="match status" value="1"/>
</dbReference>
<sequence>MLEEFGSIIENRFPLLREQPFLLACSGGVDSMVLAHLCHRSNLQFSLAHCNFGLRGAESDADEELVRALAHKLHLIVYVTRFDTIGYTNKHKVSIEMAARELRYTWFDKIMGEGQLGTLVTAHHADDNLETFLINLSRGTGIDGLLGIPEKKDKIIRPLLQFSREQIMEFAEEEGIVWREDKSNLDTIHLRNKIRHQIVPILKELHPTFLRNFKNTQEYLSQSAGIASDRIEYLKTKLFQKEGGVVKVRIDSLMALNPVGAYLHSLFKNYGFTEWNDVAGLLTANSGKEVRSNTHRLVKDRAHLLLQAIKQRTDFEFKIPEGENLLKEPISISLETVPTMGETSKNSIFVDKDLLNFPLIVRKWRKGDWFRPFGMKGVKKVSKFFKDEKMDLIAKEEQWLLISGEDIVWIIGRRGDDRFRITEDTRQILKIGLHQ</sequence>
<dbReference type="EC" id="6.3.4.19" evidence="8"/>
<keyword evidence="4 8" id="KW-0819">tRNA processing</keyword>
<dbReference type="GO" id="GO:0006400">
    <property type="term" value="P:tRNA modification"/>
    <property type="evidence" value="ECO:0007669"/>
    <property type="project" value="UniProtKB-UniRule"/>
</dbReference>
<accession>A0AAE3JPC1</accession>
<dbReference type="PANTHER" id="PTHR43033">
    <property type="entry name" value="TRNA(ILE)-LYSIDINE SYNTHASE-RELATED"/>
    <property type="match status" value="1"/>
</dbReference>
<proteinExistence type="inferred from homology"/>
<evidence type="ECO:0000256" key="1">
    <source>
        <dbReference type="ARBA" id="ARBA00004496"/>
    </source>
</evidence>
<dbReference type="InterPro" id="IPR012094">
    <property type="entry name" value="tRNA_Ile_lys_synt"/>
</dbReference>
<dbReference type="HAMAP" id="MF_01161">
    <property type="entry name" value="tRNA_Ile_lys_synt"/>
    <property type="match status" value="1"/>
</dbReference>
<dbReference type="SUPFAM" id="SSF56037">
    <property type="entry name" value="PheT/TilS domain"/>
    <property type="match status" value="1"/>
</dbReference>
<dbReference type="InterPro" id="IPR012796">
    <property type="entry name" value="Lysidine-tRNA-synth_C"/>
</dbReference>
<dbReference type="Proteomes" id="UP001200642">
    <property type="component" value="Unassembled WGS sequence"/>
</dbReference>
<dbReference type="Pfam" id="PF01171">
    <property type="entry name" value="ATP_bind_3"/>
    <property type="match status" value="1"/>
</dbReference>
<keyword evidence="5 8" id="KW-0547">Nucleotide-binding</keyword>
<dbReference type="NCBIfam" id="TIGR02432">
    <property type="entry name" value="lysidine_TilS_N"/>
    <property type="match status" value="1"/>
</dbReference>
<dbReference type="EMBL" id="JAIRBC010000023">
    <property type="protein sequence ID" value="MCG2461985.1"/>
    <property type="molecule type" value="Genomic_DNA"/>
</dbReference>
<dbReference type="Pfam" id="PF11734">
    <property type="entry name" value="TilS_C"/>
    <property type="match status" value="1"/>
</dbReference>
<evidence type="ECO:0000313" key="11">
    <source>
        <dbReference type="Proteomes" id="UP001200642"/>
    </source>
</evidence>